<reference evidence="1" key="1">
    <citation type="submission" date="2022-07" db="EMBL/GenBank/DDBJ databases">
        <title>Phylogenomic reconstructions and comparative analyses of Kickxellomycotina fungi.</title>
        <authorList>
            <person name="Reynolds N.K."/>
            <person name="Stajich J.E."/>
            <person name="Barry K."/>
            <person name="Grigoriev I.V."/>
            <person name="Crous P."/>
            <person name="Smith M.E."/>
        </authorList>
    </citation>
    <scope>NUCLEOTIDE SEQUENCE</scope>
    <source>
        <strain evidence="1">BCRC 34780</strain>
    </source>
</reference>
<feature type="non-terminal residue" evidence="1">
    <location>
        <position position="1"/>
    </location>
</feature>
<organism evidence="1 2">
    <name type="scientific">Coemansia helicoidea</name>
    <dbReference type="NCBI Taxonomy" id="1286919"/>
    <lineage>
        <taxon>Eukaryota</taxon>
        <taxon>Fungi</taxon>
        <taxon>Fungi incertae sedis</taxon>
        <taxon>Zoopagomycota</taxon>
        <taxon>Kickxellomycotina</taxon>
        <taxon>Kickxellomycetes</taxon>
        <taxon>Kickxellales</taxon>
        <taxon>Kickxellaceae</taxon>
        <taxon>Coemansia</taxon>
    </lineage>
</organism>
<feature type="non-terminal residue" evidence="1">
    <location>
        <position position="460"/>
    </location>
</feature>
<name>A0ACC1KRB9_9FUNG</name>
<gene>
    <name evidence="1" type="ORF">H4R21_005987</name>
</gene>
<sequence length="460" mass="50319">ADSLTMRFALALGWAAAAIATAAADTRAYAPPKVTVASERARQQVCSHPLYCDGEILRRVQFSGVFTQDKTFVDMPTRKPVADVVRAFYKLPSNATKADYAQFVDENFLPIGCDIVPAELEDWTDDPPFLRGVTDPVLRGYGMAVHNQWKQLARKRNPSALCDGCESSLLPVKNTFIVPGGPSSREYNYWQSYYINLGLLRSGLYTTAKGAIQNLLDMVATYGFVPTGGRVYFTDRSELPLLALMVKDYYEATNDLDFVASAAPLLDKELAYWTTHRSVDIAYSRNSTGLPGLRGGRQSGDIVTSTTTAGPNLFSTFGPQLFMTSGLDLYAAGQYAFLRPEHIMGDIVTAFTALQGPDYFSTAMDTGALYASSEAGNSPSVQYADLATAMLGPDLFSTLQRRKVNMPTSNPFDDFTHDQLLVLTTVDINQTVSVELNSILYQVETTTANLLRATNNGTDT</sequence>
<dbReference type="Proteomes" id="UP001140087">
    <property type="component" value="Unassembled WGS sequence"/>
</dbReference>
<keyword evidence="2" id="KW-1185">Reference proteome</keyword>
<accession>A0ACC1KRB9</accession>
<evidence type="ECO:0000313" key="2">
    <source>
        <dbReference type="Proteomes" id="UP001140087"/>
    </source>
</evidence>
<proteinExistence type="predicted"/>
<comment type="caution">
    <text evidence="1">The sequence shown here is derived from an EMBL/GenBank/DDBJ whole genome shotgun (WGS) entry which is preliminary data.</text>
</comment>
<dbReference type="EMBL" id="JANBUN010002965">
    <property type="protein sequence ID" value="KAJ2793202.1"/>
    <property type="molecule type" value="Genomic_DNA"/>
</dbReference>
<protein>
    <submittedName>
        <fullName evidence="1">Uncharacterized protein</fullName>
    </submittedName>
</protein>
<evidence type="ECO:0000313" key="1">
    <source>
        <dbReference type="EMBL" id="KAJ2793202.1"/>
    </source>
</evidence>